<feature type="transmembrane region" description="Helical" evidence="5">
    <location>
        <begin position="297"/>
        <end position="319"/>
    </location>
</feature>
<keyword evidence="2 5" id="KW-0812">Transmembrane</keyword>
<dbReference type="GO" id="GO:0022857">
    <property type="term" value="F:transmembrane transporter activity"/>
    <property type="evidence" value="ECO:0007669"/>
    <property type="project" value="InterPro"/>
</dbReference>
<dbReference type="InterPro" id="IPR036259">
    <property type="entry name" value="MFS_trans_sf"/>
</dbReference>
<dbReference type="InterPro" id="IPR051788">
    <property type="entry name" value="MFS_Transporter"/>
</dbReference>
<evidence type="ECO:0000313" key="8">
    <source>
        <dbReference type="Proteomes" id="UP000712080"/>
    </source>
</evidence>
<feature type="transmembrane region" description="Helical" evidence="5">
    <location>
        <begin position="188"/>
        <end position="209"/>
    </location>
</feature>
<dbReference type="CDD" id="cd17393">
    <property type="entry name" value="MFS_MosC_like"/>
    <property type="match status" value="1"/>
</dbReference>
<dbReference type="InterPro" id="IPR020846">
    <property type="entry name" value="MFS_dom"/>
</dbReference>
<organism evidence="7 8">
    <name type="scientific">Flavobacterium silvaticum</name>
    <dbReference type="NCBI Taxonomy" id="1852020"/>
    <lineage>
        <taxon>Bacteria</taxon>
        <taxon>Pseudomonadati</taxon>
        <taxon>Bacteroidota</taxon>
        <taxon>Flavobacteriia</taxon>
        <taxon>Flavobacteriales</taxon>
        <taxon>Flavobacteriaceae</taxon>
        <taxon>Flavobacterium</taxon>
    </lineage>
</organism>
<name>A0A972JJ09_9FLAO</name>
<dbReference type="Gene3D" id="1.20.1250.20">
    <property type="entry name" value="MFS general substrate transporter like domains"/>
    <property type="match status" value="2"/>
</dbReference>
<evidence type="ECO:0000256" key="2">
    <source>
        <dbReference type="ARBA" id="ARBA00022692"/>
    </source>
</evidence>
<dbReference type="GO" id="GO:0016020">
    <property type="term" value="C:membrane"/>
    <property type="evidence" value="ECO:0007669"/>
    <property type="project" value="UniProtKB-SubCell"/>
</dbReference>
<gene>
    <name evidence="7" type="ORF">G6047_16410</name>
</gene>
<dbReference type="SUPFAM" id="SSF103473">
    <property type="entry name" value="MFS general substrate transporter"/>
    <property type="match status" value="1"/>
</dbReference>
<feature type="transmembrane region" description="Helical" evidence="5">
    <location>
        <begin position="70"/>
        <end position="88"/>
    </location>
</feature>
<dbReference type="Proteomes" id="UP000712080">
    <property type="component" value="Unassembled WGS sequence"/>
</dbReference>
<evidence type="ECO:0000256" key="5">
    <source>
        <dbReference type="SAM" id="Phobius"/>
    </source>
</evidence>
<feature type="transmembrane region" description="Helical" evidence="5">
    <location>
        <begin position="351"/>
        <end position="376"/>
    </location>
</feature>
<keyword evidence="3 5" id="KW-1133">Transmembrane helix</keyword>
<feature type="domain" description="Major facilitator superfamily (MFS) profile" evidence="6">
    <location>
        <begin position="32"/>
        <end position="405"/>
    </location>
</feature>
<evidence type="ECO:0000256" key="3">
    <source>
        <dbReference type="ARBA" id="ARBA00022989"/>
    </source>
</evidence>
<comment type="caution">
    <text evidence="7">The sequence shown here is derived from an EMBL/GenBank/DDBJ whole genome shotgun (WGS) entry which is preliminary data.</text>
</comment>
<proteinExistence type="predicted"/>
<dbReference type="AlphaFoldDB" id="A0A972JJ09"/>
<dbReference type="InterPro" id="IPR011701">
    <property type="entry name" value="MFS"/>
</dbReference>
<keyword evidence="8" id="KW-1185">Reference proteome</keyword>
<feature type="transmembrane region" description="Helical" evidence="5">
    <location>
        <begin position="124"/>
        <end position="142"/>
    </location>
</feature>
<protein>
    <submittedName>
        <fullName evidence="7">MFS transporter</fullName>
    </submittedName>
</protein>
<evidence type="ECO:0000256" key="4">
    <source>
        <dbReference type="ARBA" id="ARBA00023136"/>
    </source>
</evidence>
<feature type="transmembrane region" description="Helical" evidence="5">
    <location>
        <begin position="163"/>
        <end position="182"/>
    </location>
</feature>
<accession>A0A972JJ09</accession>
<feature type="transmembrane region" description="Helical" evidence="5">
    <location>
        <begin position="30"/>
        <end position="50"/>
    </location>
</feature>
<feature type="transmembrane region" description="Helical" evidence="5">
    <location>
        <begin position="100"/>
        <end position="118"/>
    </location>
</feature>
<evidence type="ECO:0000259" key="6">
    <source>
        <dbReference type="PROSITE" id="PS50850"/>
    </source>
</evidence>
<dbReference type="PANTHER" id="PTHR23514">
    <property type="entry name" value="BYPASS OF STOP CODON PROTEIN 6"/>
    <property type="match status" value="1"/>
</dbReference>
<evidence type="ECO:0000256" key="1">
    <source>
        <dbReference type="ARBA" id="ARBA00004141"/>
    </source>
</evidence>
<dbReference type="RefSeq" id="WP_169528705.1">
    <property type="nucleotide sequence ID" value="NZ_JAAMPU010000108.1"/>
</dbReference>
<feature type="transmembrane region" description="Helical" evidence="5">
    <location>
        <begin position="325"/>
        <end position="344"/>
    </location>
</feature>
<dbReference type="Pfam" id="PF07690">
    <property type="entry name" value="MFS_1"/>
    <property type="match status" value="1"/>
</dbReference>
<feature type="transmembrane region" description="Helical" evidence="5">
    <location>
        <begin position="382"/>
        <end position="400"/>
    </location>
</feature>
<feature type="transmembrane region" description="Helical" evidence="5">
    <location>
        <begin position="221"/>
        <end position="245"/>
    </location>
</feature>
<keyword evidence="4 5" id="KW-0472">Membrane</keyword>
<dbReference type="EMBL" id="JAAMPU010000108">
    <property type="protein sequence ID" value="NMH29625.1"/>
    <property type="molecule type" value="Genomic_DNA"/>
</dbReference>
<dbReference type="PANTHER" id="PTHR23514:SF13">
    <property type="entry name" value="INNER MEMBRANE PROTEIN YBJJ"/>
    <property type="match status" value="1"/>
</dbReference>
<dbReference type="PROSITE" id="PS50850">
    <property type="entry name" value="MFS"/>
    <property type="match status" value="1"/>
</dbReference>
<sequence length="407" mass="44644">MPLLDYSNFWDKIISRPRYKKSYHNLRKSYLTRIRIAVSLFYFGMGFTFASWASRIPDIKQIMGLDESGLGLILFAIPVGQLVALPFSGKSVTKIGSDKMLPVTLFTYGISLLFLGLAQHPWQLALALFFFGLSGNFCNIAVNTQGVYAEGLFSKPIMGSFHGSWSLAGFFGALCGMISNVFKWTPGFHFAIVLGILTLLILTNKKFLVKVKKPKPTEPQPAFWSGVSSLLIWLGVIALCCRTSEGIMYDWSGVYFREIIGEKGALATLGYTAFMITMTTGRFLSDWLVLRFGRRPILIVSGIAVSIGLMCAVIFPYIVPSTLSFMFVGLGVSTIFPIIFSIAGSRPDVPASLALTIVTSVSFLGFLTGPPLIGLIAQHSSLRISFAFVALFGILIALIVKNVKSIR</sequence>
<evidence type="ECO:0000313" key="7">
    <source>
        <dbReference type="EMBL" id="NMH29625.1"/>
    </source>
</evidence>
<comment type="subcellular location">
    <subcellularLocation>
        <location evidence="1">Membrane</location>
        <topology evidence="1">Multi-pass membrane protein</topology>
    </subcellularLocation>
</comment>
<reference evidence="7" key="1">
    <citation type="submission" date="2020-02" db="EMBL/GenBank/DDBJ databases">
        <title>Flavobacterium sp. genome.</title>
        <authorList>
            <person name="Jung H.S."/>
            <person name="Baek J.H."/>
            <person name="Jeon C.O."/>
        </authorList>
    </citation>
    <scope>NUCLEOTIDE SEQUENCE</scope>
    <source>
        <strain evidence="7">SE-s28</strain>
    </source>
</reference>